<reference evidence="1" key="1">
    <citation type="journal article" date="2023" name="Insect Mol. Biol.">
        <title>Genome sequencing provides insights into the evolution of gene families encoding plant cell wall-degrading enzymes in longhorned beetles.</title>
        <authorList>
            <person name="Shin N.R."/>
            <person name="Okamura Y."/>
            <person name="Kirsch R."/>
            <person name="Pauchet Y."/>
        </authorList>
    </citation>
    <scope>NUCLEOTIDE SEQUENCE</scope>
    <source>
        <strain evidence="1">MMC_N1</strain>
    </source>
</reference>
<dbReference type="EMBL" id="JAPWTJ010002889">
    <property type="protein sequence ID" value="KAJ8964148.1"/>
    <property type="molecule type" value="Genomic_DNA"/>
</dbReference>
<keyword evidence="2" id="KW-1185">Reference proteome</keyword>
<protein>
    <submittedName>
        <fullName evidence="1">Uncharacterized protein</fullName>
    </submittedName>
</protein>
<evidence type="ECO:0000313" key="2">
    <source>
        <dbReference type="Proteomes" id="UP001162164"/>
    </source>
</evidence>
<gene>
    <name evidence="1" type="ORF">NQ317_017352</name>
</gene>
<sequence length="104" mass="12136">MKMKEYQKLYLLLGFQLKNLKTLDSQGLDICPESIIETSLISRTVLPLFTNKDINFCTDFPQLVRFSLIFSPAFRVINYSTKVLLKYANGVKKNFTVKFLFRDN</sequence>
<name>A0ABQ9ISI0_9CUCU</name>
<proteinExistence type="predicted"/>
<evidence type="ECO:0000313" key="1">
    <source>
        <dbReference type="EMBL" id="KAJ8964148.1"/>
    </source>
</evidence>
<comment type="caution">
    <text evidence="1">The sequence shown here is derived from an EMBL/GenBank/DDBJ whole genome shotgun (WGS) entry which is preliminary data.</text>
</comment>
<organism evidence="1 2">
    <name type="scientific">Molorchus minor</name>
    <dbReference type="NCBI Taxonomy" id="1323400"/>
    <lineage>
        <taxon>Eukaryota</taxon>
        <taxon>Metazoa</taxon>
        <taxon>Ecdysozoa</taxon>
        <taxon>Arthropoda</taxon>
        <taxon>Hexapoda</taxon>
        <taxon>Insecta</taxon>
        <taxon>Pterygota</taxon>
        <taxon>Neoptera</taxon>
        <taxon>Endopterygota</taxon>
        <taxon>Coleoptera</taxon>
        <taxon>Polyphaga</taxon>
        <taxon>Cucujiformia</taxon>
        <taxon>Chrysomeloidea</taxon>
        <taxon>Cerambycidae</taxon>
        <taxon>Lamiinae</taxon>
        <taxon>Monochamini</taxon>
        <taxon>Molorchus</taxon>
    </lineage>
</organism>
<dbReference type="Proteomes" id="UP001162164">
    <property type="component" value="Unassembled WGS sequence"/>
</dbReference>
<accession>A0ABQ9ISI0</accession>